<feature type="domain" description="VWFA" evidence="1">
    <location>
        <begin position="130"/>
        <end position="298"/>
    </location>
</feature>
<dbReference type="EMBL" id="CP089983">
    <property type="protein sequence ID" value="WXB03268.1"/>
    <property type="molecule type" value="Genomic_DNA"/>
</dbReference>
<evidence type="ECO:0000313" key="3">
    <source>
        <dbReference type="Proteomes" id="UP001374803"/>
    </source>
</evidence>
<proteinExistence type="predicted"/>
<reference evidence="2" key="1">
    <citation type="submission" date="2021-12" db="EMBL/GenBank/DDBJ databases">
        <title>Discovery of the Pendulisporaceae a myxobacterial family with distinct sporulation behavior and unique specialized metabolism.</title>
        <authorList>
            <person name="Garcia R."/>
            <person name="Popoff A."/>
            <person name="Bader C.D."/>
            <person name="Loehr J."/>
            <person name="Walesch S."/>
            <person name="Walt C."/>
            <person name="Boldt J."/>
            <person name="Bunk B."/>
            <person name="Haeckl F.J.F.P.J."/>
            <person name="Gunesch A.P."/>
            <person name="Birkelbach J."/>
            <person name="Nuebel U."/>
            <person name="Pietschmann T."/>
            <person name="Bach T."/>
            <person name="Mueller R."/>
        </authorList>
    </citation>
    <scope>NUCLEOTIDE SEQUENCE</scope>
    <source>
        <strain evidence="2">MSr11367</strain>
    </source>
</reference>
<organism evidence="2 3">
    <name type="scientific">Pendulispora rubella</name>
    <dbReference type="NCBI Taxonomy" id="2741070"/>
    <lineage>
        <taxon>Bacteria</taxon>
        <taxon>Pseudomonadati</taxon>
        <taxon>Myxococcota</taxon>
        <taxon>Myxococcia</taxon>
        <taxon>Myxococcales</taxon>
        <taxon>Sorangiineae</taxon>
        <taxon>Pendulisporaceae</taxon>
        <taxon>Pendulispora</taxon>
    </lineage>
</organism>
<accession>A0ABZ2KZV4</accession>
<dbReference type="Pfam" id="PF00092">
    <property type="entry name" value="VWA"/>
    <property type="match status" value="1"/>
</dbReference>
<dbReference type="PANTHER" id="PTHR10579:SF43">
    <property type="entry name" value="ZINC FINGER (C3HC4-TYPE RING FINGER) FAMILY PROTEIN"/>
    <property type="match status" value="1"/>
</dbReference>
<dbReference type="Proteomes" id="UP001374803">
    <property type="component" value="Chromosome"/>
</dbReference>
<dbReference type="Gene3D" id="3.40.50.410">
    <property type="entry name" value="von Willebrand factor, type A domain"/>
    <property type="match status" value="1"/>
</dbReference>
<dbReference type="SUPFAM" id="SSF53300">
    <property type="entry name" value="vWA-like"/>
    <property type="match status" value="1"/>
</dbReference>
<dbReference type="InterPro" id="IPR051266">
    <property type="entry name" value="CLCR"/>
</dbReference>
<evidence type="ECO:0000313" key="2">
    <source>
        <dbReference type="EMBL" id="WXB03268.1"/>
    </source>
</evidence>
<dbReference type="PANTHER" id="PTHR10579">
    <property type="entry name" value="CALCIUM-ACTIVATED CHLORIDE CHANNEL REGULATOR"/>
    <property type="match status" value="1"/>
</dbReference>
<dbReference type="RefSeq" id="WP_394832898.1">
    <property type="nucleotide sequence ID" value="NZ_CP089929.1"/>
</dbReference>
<gene>
    <name evidence="2" type="ORF">LVJ94_40995</name>
</gene>
<evidence type="ECO:0000259" key="1">
    <source>
        <dbReference type="PROSITE" id="PS50234"/>
    </source>
</evidence>
<sequence length="507" mass="53351">MPVPQWLRRGSSFAKSTFGRSTRARRGLAACAVVLAAGGLVLFRAPHGVGATPGIPYVSPPLIAEPELPKLPLTPPATGSNASTFSGPGAHGSIALSHSKVLADARQTLYAELQVQADKEDRKGVHAPLSIAVVLDTSGSMSGDKIEQAKESVIKLIRQMDDADELAVIRYSDEASTVVPLGRVSEVRTQAIARVKNLDADGGTAIPRGLALGLNQVSARSSERVRRVILVSDGLDSTRAQAERLAANSFERGIVVSSLGIGLDFDEGYMSSVASRGHGNFGFVKDAPALATFLKRELDETAKTVVENATVRVTLPQGVNFQRASGADARALGNGEVELKLGSLFAGDERRVLLEMESNGTSGRDTMKFLAHAAWDRVGGQHADVDVAPLTVVATNDPAEVEKGRDPTVLASAASVTASRRQMEAAEAYNRGDVRKAEALAEQSIVDLQAAATAAPAPVAASLVNQAGSYTRAKKGFHSFAPSSVEAKELSKSVVQDEARNMARKAY</sequence>
<dbReference type="InterPro" id="IPR036465">
    <property type="entry name" value="vWFA_dom_sf"/>
</dbReference>
<protein>
    <submittedName>
        <fullName evidence="2">VWA domain-containing protein</fullName>
    </submittedName>
</protein>
<dbReference type="PROSITE" id="PS50234">
    <property type="entry name" value="VWFA"/>
    <property type="match status" value="1"/>
</dbReference>
<keyword evidence="3" id="KW-1185">Reference proteome</keyword>
<name>A0ABZ2KZV4_9BACT</name>
<dbReference type="SMART" id="SM00327">
    <property type="entry name" value="VWA"/>
    <property type="match status" value="1"/>
</dbReference>
<dbReference type="InterPro" id="IPR002035">
    <property type="entry name" value="VWF_A"/>
</dbReference>